<feature type="signal peptide" evidence="1">
    <location>
        <begin position="1"/>
        <end position="25"/>
    </location>
</feature>
<keyword evidence="1" id="KW-0732">Signal</keyword>
<accession>A0A7C3ZN19</accession>
<organism evidence="2">
    <name type="scientific">Planktothricoides sp. SpSt-374</name>
    <dbReference type="NCBI Taxonomy" id="2282167"/>
    <lineage>
        <taxon>Bacteria</taxon>
        <taxon>Bacillati</taxon>
        <taxon>Cyanobacteriota</taxon>
        <taxon>Cyanophyceae</taxon>
        <taxon>Oscillatoriophycideae</taxon>
        <taxon>Oscillatoriales</taxon>
        <taxon>Oscillatoriaceae</taxon>
        <taxon>Planktothricoides</taxon>
    </lineage>
</organism>
<protein>
    <submittedName>
        <fullName evidence="2">Uncharacterized protein</fullName>
    </submittedName>
</protein>
<dbReference type="EMBL" id="DSPX01000144">
    <property type="protein sequence ID" value="HGG01801.1"/>
    <property type="molecule type" value="Genomic_DNA"/>
</dbReference>
<sequence length="99" mass="11159">MFKFLPILLISGLCLLFLFALPAAASFCRQINNHLICIASIHRSAKYHWEYRAAVKIDGVARPIELYNCRQRVRVRKDGQVVPFEPNGAGELICSTLKG</sequence>
<proteinExistence type="predicted"/>
<reference evidence="2" key="1">
    <citation type="journal article" date="2020" name="mSystems">
        <title>Genome- and Community-Level Interaction Insights into Carbon Utilization and Element Cycling Functions of Hydrothermarchaeota in Hydrothermal Sediment.</title>
        <authorList>
            <person name="Zhou Z."/>
            <person name="Liu Y."/>
            <person name="Xu W."/>
            <person name="Pan J."/>
            <person name="Luo Z.H."/>
            <person name="Li M."/>
        </authorList>
    </citation>
    <scope>NUCLEOTIDE SEQUENCE [LARGE SCALE GENOMIC DNA]</scope>
    <source>
        <strain evidence="2">SpSt-374</strain>
    </source>
</reference>
<comment type="caution">
    <text evidence="2">The sequence shown here is derived from an EMBL/GenBank/DDBJ whole genome shotgun (WGS) entry which is preliminary data.</text>
</comment>
<dbReference type="AlphaFoldDB" id="A0A7C3ZN19"/>
<gene>
    <name evidence="2" type="ORF">ENR15_14415</name>
</gene>
<evidence type="ECO:0000256" key="1">
    <source>
        <dbReference type="SAM" id="SignalP"/>
    </source>
</evidence>
<feature type="chain" id="PRO_5028183151" evidence="1">
    <location>
        <begin position="26"/>
        <end position="99"/>
    </location>
</feature>
<name>A0A7C3ZN19_9CYAN</name>
<evidence type="ECO:0000313" key="2">
    <source>
        <dbReference type="EMBL" id="HGG01801.1"/>
    </source>
</evidence>